<evidence type="ECO:0000256" key="1">
    <source>
        <dbReference type="SAM" id="MobiDB-lite"/>
    </source>
</evidence>
<keyword evidence="4" id="KW-1185">Reference proteome</keyword>
<evidence type="ECO:0000259" key="2">
    <source>
        <dbReference type="Pfam" id="PF00668"/>
    </source>
</evidence>
<dbReference type="InterPro" id="IPR001242">
    <property type="entry name" value="Condensation_dom"/>
</dbReference>
<dbReference type="Gene3D" id="3.30.559.10">
    <property type="entry name" value="Chloramphenicol acetyltransferase-like domain"/>
    <property type="match status" value="1"/>
</dbReference>
<dbReference type="Gene3D" id="3.30.559.30">
    <property type="entry name" value="Nonribosomal peptide synthetase, condensation domain"/>
    <property type="match status" value="1"/>
</dbReference>
<name>A0A9Q9IEM7_9ACTN</name>
<feature type="region of interest" description="Disordered" evidence="1">
    <location>
        <begin position="206"/>
        <end position="225"/>
    </location>
</feature>
<dbReference type="RefSeq" id="WP_033363846.1">
    <property type="nucleotide sequence ID" value="NZ_CP073767.1"/>
</dbReference>
<feature type="domain" description="Condensation" evidence="2">
    <location>
        <begin position="19"/>
        <end position="354"/>
    </location>
</feature>
<dbReference type="Proteomes" id="UP001058003">
    <property type="component" value="Chromosome"/>
</dbReference>
<evidence type="ECO:0000313" key="4">
    <source>
        <dbReference type="Proteomes" id="UP001058003"/>
    </source>
</evidence>
<dbReference type="Pfam" id="PF00668">
    <property type="entry name" value="Condensation"/>
    <property type="match status" value="1"/>
</dbReference>
<sequence length="566" mass="59316">MVPLRFEGHRDAAGPLTAGQRNIAKWLRNAPLSPAAVLEHAFAVPAGTTVEDVAACLRVLLCRHEGLRSTYRLDDPGEQRVLAAGSVPLLVRDAADGAGDARRLVALCRAEPFDLAAGPPVRFAVAVAGGQVTAAVMVCSHIAVDFQAIAVLDAEFAGMVGDPAARVPGEPRPQPLDRAELELRPARRRRMDQAVRHWARALRAAPAHPYAKPRTGPPAASGTGSGAYGMSSPAAAMALEHVAARTGASRPAIVLASFCALLSRRTGDATCTFVTLSANRFESDLLRYVGTLAQATFLTVEVGESGFDALVRRCFGAVLQAGLHGTYDVQQQHEQSARIAAERGIAPTFEPMFNSIVMDTRAPAPGPLRDIARAPATETSWVDLPATDILLRFDLGSVDGALIARCWTGDTSRVSPAEAESLLLALERLIIAAAGGDLDHAGIVGALGLPPIERPAGWLHVDHCWVDVAEVQRLLDDALAPAVCRVFAGVGGVPLTAYIAGGPDTAQEAHQRCLAALRGRHAAMAPQRYVLCGQSPADPDLLAGWQAAPVLAEGSGRAGDLALSAV</sequence>
<reference evidence="3" key="1">
    <citation type="submission" date="2021-04" db="EMBL/GenBank/DDBJ databases">
        <title>Dactylosporangium aurantiacum NRRL B-8018 full assembly.</title>
        <authorList>
            <person name="Hartkoorn R.C."/>
            <person name="Beaudoing E."/>
            <person name="Hot D."/>
        </authorList>
    </citation>
    <scope>NUCLEOTIDE SEQUENCE</scope>
    <source>
        <strain evidence="3">NRRL B-8018</strain>
    </source>
</reference>
<dbReference type="AlphaFoldDB" id="A0A9Q9IEM7"/>
<gene>
    <name evidence="3" type="ORF">Daura_34505</name>
</gene>
<dbReference type="KEGG" id="daur:Daura_34505"/>
<proteinExistence type="predicted"/>
<organism evidence="3 4">
    <name type="scientific">Dactylosporangium aurantiacum</name>
    <dbReference type="NCBI Taxonomy" id="35754"/>
    <lineage>
        <taxon>Bacteria</taxon>
        <taxon>Bacillati</taxon>
        <taxon>Actinomycetota</taxon>
        <taxon>Actinomycetes</taxon>
        <taxon>Micromonosporales</taxon>
        <taxon>Micromonosporaceae</taxon>
        <taxon>Dactylosporangium</taxon>
    </lineage>
</organism>
<evidence type="ECO:0000313" key="3">
    <source>
        <dbReference type="EMBL" id="UWZ51808.1"/>
    </source>
</evidence>
<dbReference type="GO" id="GO:0003824">
    <property type="term" value="F:catalytic activity"/>
    <property type="evidence" value="ECO:0007669"/>
    <property type="project" value="InterPro"/>
</dbReference>
<dbReference type="SUPFAM" id="SSF52777">
    <property type="entry name" value="CoA-dependent acyltransferases"/>
    <property type="match status" value="2"/>
</dbReference>
<dbReference type="InterPro" id="IPR023213">
    <property type="entry name" value="CAT-like_dom_sf"/>
</dbReference>
<protein>
    <recommendedName>
        <fullName evidence="2">Condensation domain-containing protein</fullName>
    </recommendedName>
</protein>
<dbReference type="GO" id="GO:0008610">
    <property type="term" value="P:lipid biosynthetic process"/>
    <property type="evidence" value="ECO:0007669"/>
    <property type="project" value="UniProtKB-ARBA"/>
</dbReference>
<dbReference type="EMBL" id="CP073767">
    <property type="protein sequence ID" value="UWZ51808.1"/>
    <property type="molecule type" value="Genomic_DNA"/>
</dbReference>
<accession>A0A9Q9IEM7</accession>